<dbReference type="Pfam" id="PF11917">
    <property type="entry name" value="DUF3435"/>
    <property type="match status" value="1"/>
</dbReference>
<comment type="caution">
    <text evidence="3">The sequence shown here is derived from an EMBL/GenBank/DDBJ whole genome shotgun (WGS) entry which is preliminary data.</text>
</comment>
<dbReference type="InterPro" id="IPR013087">
    <property type="entry name" value="Znf_C2H2_type"/>
</dbReference>
<dbReference type="RefSeq" id="XP_033432096.1">
    <property type="nucleotide sequence ID" value="XM_033566339.1"/>
</dbReference>
<dbReference type="VEuPathDB" id="FungiDB:EYZ11_013038"/>
<dbReference type="AlphaFoldDB" id="A0A5M9N055"/>
<gene>
    <name evidence="3" type="ORF">ATNIH1004_001640</name>
</gene>
<dbReference type="InterPro" id="IPR013762">
    <property type="entry name" value="Integrase-like_cat_sf"/>
</dbReference>
<dbReference type="InterPro" id="IPR021842">
    <property type="entry name" value="DUF3435"/>
</dbReference>
<dbReference type="InterPro" id="IPR011010">
    <property type="entry name" value="DNA_brk_join_enz"/>
</dbReference>
<evidence type="ECO:0000256" key="1">
    <source>
        <dbReference type="ARBA" id="ARBA00023172"/>
    </source>
</evidence>
<dbReference type="GO" id="GO:0003677">
    <property type="term" value="F:DNA binding"/>
    <property type="evidence" value="ECO:0007669"/>
    <property type="project" value="InterPro"/>
</dbReference>
<evidence type="ECO:0000313" key="4">
    <source>
        <dbReference type="Proteomes" id="UP000324241"/>
    </source>
</evidence>
<organism evidence="3 4">
    <name type="scientific">Aspergillus tanneri</name>
    <dbReference type="NCBI Taxonomy" id="1220188"/>
    <lineage>
        <taxon>Eukaryota</taxon>
        <taxon>Fungi</taxon>
        <taxon>Dikarya</taxon>
        <taxon>Ascomycota</taxon>
        <taxon>Pezizomycotina</taxon>
        <taxon>Eurotiomycetes</taxon>
        <taxon>Eurotiomycetidae</taxon>
        <taxon>Eurotiales</taxon>
        <taxon>Aspergillaceae</taxon>
        <taxon>Aspergillus</taxon>
        <taxon>Aspergillus subgen. Circumdati</taxon>
    </lineage>
</organism>
<name>A0A5M9N055_9EURO</name>
<dbReference type="EMBL" id="QUQM01000002">
    <property type="protein sequence ID" value="KAA8652735.1"/>
    <property type="molecule type" value="Genomic_DNA"/>
</dbReference>
<keyword evidence="1" id="KW-0233">DNA recombination</keyword>
<dbReference type="Gene3D" id="1.10.443.10">
    <property type="entry name" value="Intergrase catalytic core"/>
    <property type="match status" value="1"/>
</dbReference>
<dbReference type="GO" id="GO:0006310">
    <property type="term" value="P:DNA recombination"/>
    <property type="evidence" value="ECO:0007669"/>
    <property type="project" value="UniProtKB-KW"/>
</dbReference>
<feature type="domain" description="C2H2-type" evidence="2">
    <location>
        <begin position="546"/>
        <end position="569"/>
    </location>
</feature>
<dbReference type="PANTHER" id="PTHR37535">
    <property type="entry name" value="FLUG DOMAIN PROTEIN"/>
    <property type="match status" value="1"/>
</dbReference>
<dbReference type="GeneID" id="54324342"/>
<dbReference type="GO" id="GO:0015074">
    <property type="term" value="P:DNA integration"/>
    <property type="evidence" value="ECO:0007669"/>
    <property type="project" value="InterPro"/>
</dbReference>
<protein>
    <recommendedName>
        <fullName evidence="2">C2H2-type domain-containing protein</fullName>
    </recommendedName>
</protein>
<proteinExistence type="predicted"/>
<accession>A0A5M9N055</accession>
<reference evidence="3 4" key="1">
    <citation type="submission" date="2019-08" db="EMBL/GenBank/DDBJ databases">
        <title>The genome sequence of a newly discovered highly antifungal drug resistant Aspergillus species, Aspergillus tanneri NIH 1004.</title>
        <authorList>
            <person name="Mounaud S."/>
            <person name="Singh I."/>
            <person name="Joardar V."/>
            <person name="Pakala S."/>
            <person name="Pakala S."/>
            <person name="Venepally P."/>
            <person name="Chung J.K."/>
            <person name="Losada L."/>
            <person name="Nierman W.C."/>
        </authorList>
    </citation>
    <scope>NUCLEOTIDE SEQUENCE [LARGE SCALE GENOMIC DNA]</scope>
    <source>
        <strain evidence="3 4">NIH1004</strain>
    </source>
</reference>
<dbReference type="Proteomes" id="UP000324241">
    <property type="component" value="Unassembled WGS sequence"/>
</dbReference>
<dbReference type="PANTHER" id="PTHR37535:SF2">
    <property type="entry name" value="FINGER DOMAIN PROTEIN, PUTATIVE (AFU_ORTHOLOGUE AFUA_6G09300)-RELATED"/>
    <property type="match status" value="1"/>
</dbReference>
<evidence type="ECO:0000259" key="2">
    <source>
        <dbReference type="PROSITE" id="PS00028"/>
    </source>
</evidence>
<evidence type="ECO:0000313" key="3">
    <source>
        <dbReference type="EMBL" id="KAA8652735.1"/>
    </source>
</evidence>
<sequence length="571" mass="66073">MSEDPPNIKTLRTFFDYTITKRRQYIDAASTLQTYWNVWTTIRREKCGLAIPPPVKDKMIGVRDQLAEEHGLRTEKRKKPILRSEDVFELLKVLWNVRREAWDPLQLALIILLAGITGHRPDALVTMLHNDVAVTLFPTERERPHMVLEIKPHKTKRYRGRKKQNPTLGIPEVPSEPCLLLCPKTLLLGLLLRKSAFRHLHIESATQLYHLKVPTDAGSLPLRPADPDARLFDISAGTLNSWLKRLGELAGFDLPITSYWLRRGAGEAVNSSSEISEAQQNLLLQHASGSTYQDRYAPDYFPVDFSAAWRDRPQQHKVIRMASGQSRSINLRRPVDLSPAQETEAEAQPEVQRRKRLWQQAKHQVQLEYGTFANGKGTEMYEKALRQRNRYHTAHQASRRAMKETLRARFNQEQPVQDVIRQIYGLPIKPQTLCESDPTPPEQKRAFALLFRFAPSSEREETECRAAAVDALSHVGPSLKRRLRSLQSDQSTSTWMNNALYKQRHVRLNRRQCIFCYMFGIREQSFTRDSSFERHVRRHHDKQIRCPDLACQNVLIGHVDITNHMRYFHGA</sequence>
<dbReference type="SUPFAM" id="SSF56349">
    <property type="entry name" value="DNA breaking-rejoining enzymes"/>
    <property type="match status" value="1"/>
</dbReference>
<dbReference type="OrthoDB" id="3544487at2759"/>
<dbReference type="PROSITE" id="PS00028">
    <property type="entry name" value="ZINC_FINGER_C2H2_1"/>
    <property type="match status" value="1"/>
</dbReference>